<dbReference type="AlphaFoldDB" id="A0AAV5QTX4"/>
<comment type="similarity">
    <text evidence="1">Belongs to the actin family.</text>
</comment>
<feature type="compositionally biased region" description="Basic and acidic residues" evidence="2">
    <location>
        <begin position="114"/>
        <end position="125"/>
    </location>
</feature>
<evidence type="ECO:0000313" key="4">
    <source>
        <dbReference type="Proteomes" id="UP001360560"/>
    </source>
</evidence>
<sequence>MSEQPTTSNEAKNSTPSGTATPVKKKNPLAGKKVSEEILLKRKLGRIKAAENMAIKIKNSGIEKVENKLINSLFQPIPLINQKNYYTDYLKKDDQIIYLRKRKEMFGMKKGRKSNLEKQQEKLKSESVAPPTPSAPTPLVGNSKGETPMDIDDDDDDDDDNEMEENGGTVSGTPAAVAQDAEKRAKSLRTIAIHPGSRNIRIGFVNEAYPKTFPNVIAIPNHDQATTHETLPRRRNSQKSSSQDTNGNNTEDEDALLFGEKFNNAKKMVQRDFKERMRFYKRRILPNSNETVKNFNNKVRSEIISDLNDPHKIDWTNNNDESIKDKSYLVGENALKLANNQRFKLRYPIVNGKFNENPNDYNSPTELVGDIQLILSEILTKEFSVDNFQNFNIVLVIPDLYDKTHVETWIYLILQMNFNAISIIQETMAATFGAGVSQACVVDIGAQTTSVSCIDEGMVINDSRIQLDYGGDDITKAFSKMIVQSGFPYKEFDYGNVHDWKLVNDLKEKFSTFEDANIAVQLYDFIKRKPGSKTEKFQFKVFDEVMLSPMGLFYPEIFELEDPESDGNKLQTKQSKFRLFSKSSDSYTGKSNNPTSMGQKKSLTNDLYVNTPDEEIVKKLILMDNDDLNPNNSNLKKNDLTHDEELKISHTKLDFAIIESITNACKHDLGNCKKFYENILIVGGVAKTPSIDLIVTDRINIWRPQILSISNVYEILKILNEEFEQEKSKIAANSGNSEEGQHKLDDAESMKLLTSIIKRRLPGIVESPQFVDQLNTIQVLSPPRDIDPQILTWKGAAVFARLKIVQELWITKSDWDLLGNRALHYKALFSY</sequence>
<dbReference type="GeneID" id="90075660"/>
<feature type="compositionally biased region" description="Polar residues" evidence="2">
    <location>
        <begin position="238"/>
        <end position="249"/>
    </location>
</feature>
<dbReference type="InterPro" id="IPR004000">
    <property type="entry name" value="Actin"/>
</dbReference>
<feature type="compositionally biased region" description="Acidic residues" evidence="2">
    <location>
        <begin position="149"/>
        <end position="165"/>
    </location>
</feature>
<evidence type="ECO:0000256" key="2">
    <source>
        <dbReference type="SAM" id="MobiDB-lite"/>
    </source>
</evidence>
<dbReference type="Gene3D" id="3.90.640.10">
    <property type="entry name" value="Actin, Chain A, domain 4"/>
    <property type="match status" value="1"/>
</dbReference>
<protein>
    <submittedName>
        <fullName evidence="3">Arp8 protein</fullName>
    </submittedName>
</protein>
<dbReference type="SMART" id="SM00268">
    <property type="entry name" value="ACTIN"/>
    <property type="match status" value="1"/>
</dbReference>
<reference evidence="3 4" key="1">
    <citation type="journal article" date="2023" name="Elife">
        <title>Identification of key yeast species and microbe-microbe interactions impacting larval growth of Drosophila in the wild.</title>
        <authorList>
            <person name="Mure A."/>
            <person name="Sugiura Y."/>
            <person name="Maeda R."/>
            <person name="Honda K."/>
            <person name="Sakurai N."/>
            <person name="Takahashi Y."/>
            <person name="Watada M."/>
            <person name="Katoh T."/>
            <person name="Gotoh A."/>
            <person name="Gotoh Y."/>
            <person name="Taniguchi I."/>
            <person name="Nakamura K."/>
            <person name="Hayashi T."/>
            <person name="Katayama T."/>
            <person name="Uemura T."/>
            <person name="Hattori Y."/>
        </authorList>
    </citation>
    <scope>NUCLEOTIDE SEQUENCE [LARGE SCALE GENOMIC DNA]</scope>
    <source>
        <strain evidence="3 4">SC-9</strain>
    </source>
</reference>
<feature type="region of interest" description="Disordered" evidence="2">
    <location>
        <begin position="219"/>
        <end position="254"/>
    </location>
</feature>
<dbReference type="EMBL" id="BTFZ01000012">
    <property type="protein sequence ID" value="GMM37685.1"/>
    <property type="molecule type" value="Genomic_DNA"/>
</dbReference>
<dbReference type="Proteomes" id="UP001360560">
    <property type="component" value="Unassembled WGS sequence"/>
</dbReference>
<dbReference type="SUPFAM" id="SSF53067">
    <property type="entry name" value="Actin-like ATPase domain"/>
    <property type="match status" value="2"/>
</dbReference>
<feature type="compositionally biased region" description="Polar residues" evidence="2">
    <location>
        <begin position="1"/>
        <end position="20"/>
    </location>
</feature>
<dbReference type="Gene3D" id="3.30.420.580">
    <property type="match status" value="1"/>
</dbReference>
<dbReference type="Gene3D" id="3.30.420.40">
    <property type="match status" value="1"/>
</dbReference>
<dbReference type="CDD" id="cd10206">
    <property type="entry name" value="ASKHA_NBD_Arp8-like"/>
    <property type="match status" value="1"/>
</dbReference>
<evidence type="ECO:0000313" key="3">
    <source>
        <dbReference type="EMBL" id="GMM37685.1"/>
    </source>
</evidence>
<accession>A0AAV5QTX4</accession>
<comment type="caution">
    <text evidence="3">The sequence shown here is derived from an EMBL/GenBank/DDBJ whole genome shotgun (WGS) entry which is preliminary data.</text>
</comment>
<organism evidence="3 4">
    <name type="scientific">Saccharomycopsis crataegensis</name>
    <dbReference type="NCBI Taxonomy" id="43959"/>
    <lineage>
        <taxon>Eukaryota</taxon>
        <taxon>Fungi</taxon>
        <taxon>Dikarya</taxon>
        <taxon>Ascomycota</taxon>
        <taxon>Saccharomycotina</taxon>
        <taxon>Saccharomycetes</taxon>
        <taxon>Saccharomycopsidaceae</taxon>
        <taxon>Saccharomycopsis</taxon>
    </lineage>
</organism>
<dbReference type="PANTHER" id="PTHR11937">
    <property type="entry name" value="ACTIN"/>
    <property type="match status" value="1"/>
</dbReference>
<evidence type="ECO:0000256" key="1">
    <source>
        <dbReference type="RuleBase" id="RU000487"/>
    </source>
</evidence>
<name>A0AAV5QTX4_9ASCO</name>
<proteinExistence type="inferred from homology"/>
<dbReference type="RefSeq" id="XP_064854681.1">
    <property type="nucleotide sequence ID" value="XM_064998609.1"/>
</dbReference>
<dbReference type="Pfam" id="PF00022">
    <property type="entry name" value="Actin"/>
    <property type="match status" value="1"/>
</dbReference>
<dbReference type="InterPro" id="IPR043129">
    <property type="entry name" value="ATPase_NBD"/>
</dbReference>
<feature type="region of interest" description="Disordered" evidence="2">
    <location>
        <begin position="109"/>
        <end position="183"/>
    </location>
</feature>
<feature type="region of interest" description="Disordered" evidence="2">
    <location>
        <begin position="583"/>
        <end position="604"/>
    </location>
</feature>
<keyword evidence="4" id="KW-1185">Reference proteome</keyword>
<gene>
    <name evidence="3" type="ORF">DASC09_050100</name>
</gene>
<feature type="region of interest" description="Disordered" evidence="2">
    <location>
        <begin position="1"/>
        <end position="32"/>
    </location>
</feature>